<protein>
    <submittedName>
        <fullName evidence="1">Uncharacterized protein</fullName>
    </submittedName>
</protein>
<evidence type="ECO:0000313" key="1">
    <source>
        <dbReference type="EMBL" id="SUZ87458.1"/>
    </source>
</evidence>
<reference evidence="1" key="1">
    <citation type="submission" date="2018-05" db="EMBL/GenBank/DDBJ databases">
        <authorList>
            <person name="Lanie J.A."/>
            <person name="Ng W.-L."/>
            <person name="Kazmierczak K.M."/>
            <person name="Andrzejewski T.M."/>
            <person name="Davidsen T.M."/>
            <person name="Wayne K.J."/>
            <person name="Tettelin H."/>
            <person name="Glass J.I."/>
            <person name="Rusch D."/>
            <person name="Podicherti R."/>
            <person name="Tsui H.-C.T."/>
            <person name="Winkler M.E."/>
        </authorList>
    </citation>
    <scope>NUCLEOTIDE SEQUENCE</scope>
</reference>
<organism evidence="1">
    <name type="scientific">marine metagenome</name>
    <dbReference type="NCBI Taxonomy" id="408172"/>
    <lineage>
        <taxon>unclassified sequences</taxon>
        <taxon>metagenomes</taxon>
        <taxon>ecological metagenomes</taxon>
    </lineage>
</organism>
<gene>
    <name evidence="1" type="ORF">METZ01_LOCUS40312</name>
</gene>
<dbReference type="EMBL" id="UINC01001726">
    <property type="protein sequence ID" value="SUZ87458.1"/>
    <property type="molecule type" value="Genomic_DNA"/>
</dbReference>
<dbReference type="AlphaFoldDB" id="A0A381R969"/>
<name>A0A381R969_9ZZZZ</name>
<proteinExistence type="predicted"/>
<accession>A0A381R969</accession>
<sequence length="38" mass="4288">MTVQSGYFTISIFYISSFTQFESSLHTDSADVDSFVKT</sequence>